<dbReference type="AlphaFoldDB" id="A0A9X1SFZ4"/>
<dbReference type="InterPro" id="IPR034660">
    <property type="entry name" value="DinB/YfiT-like"/>
</dbReference>
<proteinExistence type="predicted"/>
<dbReference type="EMBL" id="JAJFZV010000015">
    <property type="protein sequence ID" value="MCC3298979.1"/>
    <property type="molecule type" value="Genomic_DNA"/>
</dbReference>
<sequence length="214" mass="23368">MQFVEPSREVLAETLLAAGPHAPTLCEGWETRHLAAHLYLREHRPASALGFFVKPFAARTAKAMDALVAKASTSEGYAKLVKSFRSGPPLLSPMQIKSVDNSANLVEYFVHTEDIRRAGDRWAPRALDAEYSEALWSELLKRAALLYRGVDVGIVLVRPDGPRHVAKRAAVSVAIVGEPCELLLHAHGRNQQALVMFEGQPDAVALLESAEIGL</sequence>
<dbReference type="InterPro" id="IPR017519">
    <property type="entry name" value="CHP03085"/>
</dbReference>
<dbReference type="Proteomes" id="UP001139158">
    <property type="component" value="Unassembled WGS sequence"/>
</dbReference>
<protein>
    <submittedName>
        <fullName evidence="1">TIGR03085 family protein</fullName>
    </submittedName>
</protein>
<keyword evidence="2" id="KW-1185">Reference proteome</keyword>
<evidence type="ECO:0000313" key="2">
    <source>
        <dbReference type="Proteomes" id="UP001139158"/>
    </source>
</evidence>
<gene>
    <name evidence="1" type="ORF">LJ757_14375</name>
</gene>
<comment type="caution">
    <text evidence="1">The sequence shown here is derived from an EMBL/GenBank/DDBJ whole genome shotgun (WGS) entry which is preliminary data.</text>
</comment>
<dbReference type="SUPFAM" id="SSF109854">
    <property type="entry name" value="DinB/YfiT-like putative metalloenzymes"/>
    <property type="match status" value="1"/>
</dbReference>
<dbReference type="NCBIfam" id="TIGR03083">
    <property type="entry name" value="maleylpyruvate isomerase family mycothiol-dependent enzyme"/>
    <property type="match status" value="1"/>
</dbReference>
<reference evidence="1" key="1">
    <citation type="submission" date="2021-10" db="EMBL/GenBank/DDBJ databases">
        <title>Novel species in genus Arthrobacter.</title>
        <authorList>
            <person name="Liu Y."/>
        </authorList>
    </citation>
    <scope>NUCLEOTIDE SEQUENCE</scope>
    <source>
        <strain evidence="1">Zg-Y453</strain>
    </source>
</reference>
<name>A0A9X1SFZ4_9MICC</name>
<dbReference type="NCBIfam" id="TIGR03085">
    <property type="entry name" value="TIGR03085 family metal-binding protein"/>
    <property type="match status" value="1"/>
</dbReference>
<evidence type="ECO:0000313" key="1">
    <source>
        <dbReference type="EMBL" id="MCC3298979.1"/>
    </source>
</evidence>
<accession>A0A9X1SFZ4</accession>
<dbReference type="InterPro" id="IPR017517">
    <property type="entry name" value="Maleyloyr_isom"/>
</dbReference>
<dbReference type="RefSeq" id="WP_227896874.1">
    <property type="nucleotide sequence ID" value="NZ_CP099466.1"/>
</dbReference>
<organism evidence="1 2">
    <name type="scientific">Arthrobacter caoxuetaonis</name>
    <dbReference type="NCBI Taxonomy" id="2886935"/>
    <lineage>
        <taxon>Bacteria</taxon>
        <taxon>Bacillati</taxon>
        <taxon>Actinomycetota</taxon>
        <taxon>Actinomycetes</taxon>
        <taxon>Micrococcales</taxon>
        <taxon>Micrococcaceae</taxon>
        <taxon>Arthrobacter</taxon>
    </lineage>
</organism>